<feature type="domain" description="RRM" evidence="3">
    <location>
        <begin position="130"/>
        <end position="208"/>
    </location>
</feature>
<dbReference type="AlphaFoldDB" id="A0A0B2X3P2"/>
<proteinExistence type="predicted"/>
<protein>
    <submittedName>
        <fullName evidence="4">Nucleotide-binding, alpha-beta plait</fullName>
    </submittedName>
</protein>
<dbReference type="InterPro" id="IPR050907">
    <property type="entry name" value="SRSF"/>
</dbReference>
<evidence type="ECO:0000256" key="2">
    <source>
        <dbReference type="SAM" id="MobiDB-lite"/>
    </source>
</evidence>
<gene>
    <name evidence="4" type="ORF">MAM_01747</name>
</gene>
<feature type="compositionally biased region" description="Polar residues" evidence="2">
    <location>
        <begin position="510"/>
        <end position="521"/>
    </location>
</feature>
<dbReference type="CDD" id="cd00590">
    <property type="entry name" value="RRM_SF"/>
    <property type="match status" value="1"/>
</dbReference>
<evidence type="ECO:0000256" key="1">
    <source>
        <dbReference type="PROSITE-ProRule" id="PRU00176"/>
    </source>
</evidence>
<name>A0A0B2X3P2_METAS</name>
<dbReference type="Gene3D" id="3.30.70.330">
    <property type="match status" value="2"/>
</dbReference>
<dbReference type="PROSITE" id="PS50102">
    <property type="entry name" value="RRM"/>
    <property type="match status" value="2"/>
</dbReference>
<evidence type="ECO:0000313" key="4">
    <source>
        <dbReference type="EMBL" id="KHO00969.1"/>
    </source>
</evidence>
<dbReference type="SMART" id="SM00360">
    <property type="entry name" value="RRM"/>
    <property type="match status" value="2"/>
</dbReference>
<evidence type="ECO:0000313" key="5">
    <source>
        <dbReference type="Proteomes" id="UP000030816"/>
    </source>
</evidence>
<evidence type="ECO:0000259" key="3">
    <source>
        <dbReference type="PROSITE" id="PS50102"/>
    </source>
</evidence>
<keyword evidence="5" id="KW-1185">Reference proteome</keyword>
<dbReference type="SUPFAM" id="SSF54928">
    <property type="entry name" value="RNA-binding domain, RBD"/>
    <property type="match status" value="2"/>
</dbReference>
<dbReference type="OrthoDB" id="410044at2759"/>
<feature type="region of interest" description="Disordered" evidence="2">
    <location>
        <begin position="629"/>
        <end position="654"/>
    </location>
</feature>
<feature type="region of interest" description="Disordered" evidence="2">
    <location>
        <begin position="423"/>
        <end position="451"/>
    </location>
</feature>
<reference evidence="4 5" key="1">
    <citation type="journal article" date="2014" name="Proc. Natl. Acad. Sci. U.S.A.">
        <title>Trajectory and genomic determinants of fungal-pathogen speciation and host adaptation.</title>
        <authorList>
            <person name="Hu X."/>
            <person name="Xiao G."/>
            <person name="Zheng P."/>
            <person name="Shang Y."/>
            <person name="Su Y."/>
            <person name="Zhang X."/>
            <person name="Liu X."/>
            <person name="Zhan S."/>
            <person name="St Leger R.J."/>
            <person name="Wang C."/>
        </authorList>
    </citation>
    <scope>NUCLEOTIDE SEQUENCE [LARGE SCALE GENOMIC DNA]</scope>
    <source>
        <strain evidence="4 5">ARSEF 1941</strain>
    </source>
</reference>
<accession>A0A0B2X3P2</accession>
<sequence>MACHGSVAKMGRLTRGFKSVRKSSSDDHLTSPSPLRGGGVSLGPRYASATASPTPKLQSHRRKTASDDGTPKSTNSSAFLVGSSVEDDIFTEASSETPAKASVTNKETQLQVFDGSPAKLDAQVIYPGTACMFVANLSQPYEDKVLEFEVTKIFSQFGEVWVKIKRDCYQMPFAFCQFTNDNDAQRAEKFGKGMKILGRPCRTEMARAQSSFLVSKKSGMPITISEATTLLSQLGEVAKAEFADDGIQRSLGFPPSVLVTYKMYDARREPVRYFAQDQTYVVVANNPKRHNNIVSSASKWDGGDALMQRYDKDRRSAYVGNLPPDMTENVLRDLAGSSGEVLGVQIYKRDIPGKPGQTNCFAFVEFARPDGADDLITTMNNTDIDGNSIRVERKHSRTFETPRREAGYRSCWSTLPRRRAGSSFIDDSASTTKRAESPNRRMNYNKSFSYGQNRRPRQTIFNIDTSVGKAMSSLNLEQASEKMEGVQPQHDSRGFGSPSKKSVEFELPSGPSSGTRAETCPTTPTVGAVSDDQHVASPILSDDDSGTLTAVNTVPAPQISPGVMMPPPFAWAPFYQPYPQSYQYMAGPFTPHQPVNEGMVPSYMTPQYPAHPTMIYQNMMMPTPAMMAAPPTPTGRFRGSDHHKGHDGGSNTKN</sequence>
<feature type="compositionally biased region" description="Basic and acidic residues" evidence="2">
    <location>
        <begin position="638"/>
        <end position="647"/>
    </location>
</feature>
<dbReference type="GO" id="GO:0003723">
    <property type="term" value="F:RNA binding"/>
    <property type="evidence" value="ECO:0007669"/>
    <property type="project" value="UniProtKB-UniRule"/>
</dbReference>
<dbReference type="InterPro" id="IPR000504">
    <property type="entry name" value="RRM_dom"/>
</dbReference>
<dbReference type="Proteomes" id="UP000030816">
    <property type="component" value="Unassembled WGS sequence"/>
</dbReference>
<feature type="domain" description="RRM" evidence="3">
    <location>
        <begin position="315"/>
        <end position="396"/>
    </location>
</feature>
<feature type="region of interest" description="Disordered" evidence="2">
    <location>
        <begin position="485"/>
        <end position="521"/>
    </location>
</feature>
<dbReference type="EMBL" id="AZHE01000002">
    <property type="protein sequence ID" value="KHO00969.1"/>
    <property type="molecule type" value="Genomic_DNA"/>
</dbReference>
<comment type="caution">
    <text evidence="4">The sequence shown here is derived from an EMBL/GenBank/DDBJ whole genome shotgun (WGS) entry which is preliminary data.</text>
</comment>
<dbReference type="PANTHER" id="PTHR23147">
    <property type="entry name" value="SERINE/ARGININE RICH SPLICING FACTOR"/>
    <property type="match status" value="1"/>
</dbReference>
<dbReference type="InterPro" id="IPR035979">
    <property type="entry name" value="RBD_domain_sf"/>
</dbReference>
<dbReference type="InterPro" id="IPR012677">
    <property type="entry name" value="Nucleotide-bd_a/b_plait_sf"/>
</dbReference>
<dbReference type="HOGENOM" id="CLU_027727_0_0_1"/>
<feature type="region of interest" description="Disordered" evidence="2">
    <location>
        <begin position="1"/>
        <end position="78"/>
    </location>
</feature>
<organism evidence="4 5">
    <name type="scientific">Metarhizium album (strain ARSEF 1941)</name>
    <dbReference type="NCBI Taxonomy" id="1081103"/>
    <lineage>
        <taxon>Eukaryota</taxon>
        <taxon>Fungi</taxon>
        <taxon>Dikarya</taxon>
        <taxon>Ascomycota</taxon>
        <taxon>Pezizomycotina</taxon>
        <taxon>Sordariomycetes</taxon>
        <taxon>Hypocreomycetidae</taxon>
        <taxon>Hypocreales</taxon>
        <taxon>Clavicipitaceae</taxon>
        <taxon>Metarhizium</taxon>
    </lineage>
</organism>
<dbReference type="STRING" id="1081103.A0A0B2X3P2"/>
<feature type="compositionally biased region" description="Polar residues" evidence="2">
    <location>
        <begin position="440"/>
        <end position="451"/>
    </location>
</feature>
<keyword evidence="1" id="KW-0694">RNA-binding</keyword>
<dbReference type="Pfam" id="PF00076">
    <property type="entry name" value="RRM_1"/>
    <property type="match status" value="2"/>
</dbReference>
<dbReference type="GeneID" id="63736202"/>
<dbReference type="RefSeq" id="XP_040682034.1">
    <property type="nucleotide sequence ID" value="XM_040820546.1"/>
</dbReference>